<protein>
    <recommendedName>
        <fullName evidence="2">histidine kinase</fullName>
        <ecNumber evidence="2">2.7.13.3</ecNumber>
    </recommendedName>
</protein>
<comment type="catalytic activity">
    <reaction evidence="1">
        <text>ATP + protein L-histidine = ADP + protein N-phospho-L-histidine.</text>
        <dbReference type="EC" id="2.7.13.3"/>
    </reaction>
</comment>
<dbReference type="Pfam" id="PF00512">
    <property type="entry name" value="HisKA"/>
    <property type="match status" value="1"/>
</dbReference>
<evidence type="ECO:0000256" key="1">
    <source>
        <dbReference type="ARBA" id="ARBA00000085"/>
    </source>
</evidence>
<keyword evidence="6" id="KW-1133">Transmembrane helix</keyword>
<reference evidence="8 9" key="1">
    <citation type="submission" date="2017-11" db="EMBL/GenBank/DDBJ databases">
        <title>Draft genome sequence of magnetotactic bacterium Magnetospirillum kuznetsovii LBB-42.</title>
        <authorList>
            <person name="Grouzdev D.S."/>
            <person name="Rysina M.S."/>
            <person name="Baslerov R.V."/>
            <person name="Koziaeva V."/>
        </authorList>
    </citation>
    <scope>NUCLEOTIDE SEQUENCE [LARGE SCALE GENOMIC DNA]</scope>
    <source>
        <strain evidence="8 9">LBB-42</strain>
    </source>
</reference>
<dbReference type="Pfam" id="PF02518">
    <property type="entry name" value="HATPase_c"/>
    <property type="match status" value="1"/>
</dbReference>
<keyword evidence="9" id="KW-1185">Reference proteome</keyword>
<evidence type="ECO:0000259" key="7">
    <source>
        <dbReference type="PROSITE" id="PS50109"/>
    </source>
</evidence>
<feature type="transmembrane region" description="Helical" evidence="6">
    <location>
        <begin position="295"/>
        <end position="316"/>
    </location>
</feature>
<evidence type="ECO:0000313" key="8">
    <source>
        <dbReference type="EMBL" id="RAU20965.1"/>
    </source>
</evidence>
<evidence type="ECO:0000256" key="3">
    <source>
        <dbReference type="ARBA" id="ARBA00022553"/>
    </source>
</evidence>
<dbReference type="SUPFAM" id="SSF55874">
    <property type="entry name" value="ATPase domain of HSP90 chaperone/DNA topoisomerase II/histidine kinase"/>
    <property type="match status" value="1"/>
</dbReference>
<dbReference type="Gene3D" id="1.10.287.130">
    <property type="match status" value="1"/>
</dbReference>
<sequence length="575" mass="63022">MYEPRSIDFGLNWWIWRARGTALLLVVAICCLWGWQAWQNRERELINAELLVASLARAADSQVDGAMRSVEFLLDEAADRIDMTRWPSTEHYEWFRARLTGLPEISALIVADADGNVAGATISREAPKPSARKSSIADREYFAEAKAQFPGRRFLVGKPTPSRFSDRLSIPLVRALVRPDGSFGGVIVAGLVPTALRDRIASVVIEEAGGAAVFRHDAVVLARVPGQDEFVGKAFPNTPIFQEDIPRRRVGVSRFIAPTDGNDKIIAYRSLERYPLVVTVGITKNTVLADWRRQMVFQAIALGVLSIALIAIALLYDRRTMAARELTEQLAQSHLTLERQVEDRTAHLAAANAELEHFAYAASHDLQEPLRNVTGFLQLLARRYGGKLDAEADEFIDFAVKAAKQMSLLITDVLTYSSTGRSEAAAEACEAAPIVKAAVGSLATAIAESGADIRIGALPSIACQPVLIQSLFQNLISNAIKYRDPARPPVVEIQAVASPISGMVEFTVTDNGIGVEDQYLERMFGLFQRLHPRSQFEGTGIGLALCRKIVDRHGGRIWAESKPGHGTVIHVTLPS</sequence>
<dbReference type="Pfam" id="PF22588">
    <property type="entry name" value="dCache_1_like"/>
    <property type="match status" value="1"/>
</dbReference>
<dbReference type="OrthoDB" id="7320983at2"/>
<dbReference type="InterPro" id="IPR036890">
    <property type="entry name" value="HATPase_C_sf"/>
</dbReference>
<comment type="caution">
    <text evidence="8">The sequence shown here is derived from an EMBL/GenBank/DDBJ whole genome shotgun (WGS) entry which is preliminary data.</text>
</comment>
<dbReference type="PROSITE" id="PS50109">
    <property type="entry name" value="HIS_KIN"/>
    <property type="match status" value="1"/>
</dbReference>
<keyword evidence="3" id="KW-0597">Phosphoprotein</keyword>
<dbReference type="InterPro" id="IPR036097">
    <property type="entry name" value="HisK_dim/P_sf"/>
</dbReference>
<dbReference type="InterPro" id="IPR003661">
    <property type="entry name" value="HisK_dim/P_dom"/>
</dbReference>
<feature type="transmembrane region" description="Helical" evidence="6">
    <location>
        <begin position="21"/>
        <end position="38"/>
    </location>
</feature>
<evidence type="ECO:0000256" key="6">
    <source>
        <dbReference type="SAM" id="Phobius"/>
    </source>
</evidence>
<dbReference type="Proteomes" id="UP000251075">
    <property type="component" value="Unassembled WGS sequence"/>
</dbReference>
<dbReference type="InterPro" id="IPR003594">
    <property type="entry name" value="HATPase_dom"/>
</dbReference>
<name>A0A364NVN5_9PROT</name>
<dbReference type="CDD" id="cd00082">
    <property type="entry name" value="HisKA"/>
    <property type="match status" value="1"/>
</dbReference>
<dbReference type="AlphaFoldDB" id="A0A364NVN5"/>
<evidence type="ECO:0000256" key="4">
    <source>
        <dbReference type="ARBA" id="ARBA00022679"/>
    </source>
</evidence>
<feature type="domain" description="Histidine kinase" evidence="7">
    <location>
        <begin position="361"/>
        <end position="575"/>
    </location>
</feature>
<dbReference type="InterPro" id="IPR004358">
    <property type="entry name" value="Sig_transdc_His_kin-like_C"/>
</dbReference>
<keyword evidence="6" id="KW-0812">Transmembrane</keyword>
<dbReference type="CDD" id="cd12915">
    <property type="entry name" value="PDC2_DGC_like"/>
    <property type="match status" value="1"/>
</dbReference>
<dbReference type="InterPro" id="IPR054327">
    <property type="entry name" value="His-kinase-like_sensor"/>
</dbReference>
<proteinExistence type="predicted"/>
<dbReference type="PRINTS" id="PR00344">
    <property type="entry name" value="BCTRLSENSOR"/>
</dbReference>
<dbReference type="PANTHER" id="PTHR43304">
    <property type="entry name" value="PHYTOCHROME-LIKE PROTEIN CPH1"/>
    <property type="match status" value="1"/>
</dbReference>
<dbReference type="EMBL" id="PGTO01000014">
    <property type="protein sequence ID" value="RAU20965.1"/>
    <property type="molecule type" value="Genomic_DNA"/>
</dbReference>
<dbReference type="EC" id="2.7.13.3" evidence="2"/>
<dbReference type="SUPFAM" id="SSF47384">
    <property type="entry name" value="Homodimeric domain of signal transducing histidine kinase"/>
    <property type="match status" value="1"/>
</dbReference>
<dbReference type="Gene3D" id="3.30.450.20">
    <property type="entry name" value="PAS domain"/>
    <property type="match status" value="2"/>
</dbReference>
<organism evidence="8 9">
    <name type="scientific">Paramagnetospirillum kuznetsovii</name>
    <dbReference type="NCBI Taxonomy" id="2053833"/>
    <lineage>
        <taxon>Bacteria</taxon>
        <taxon>Pseudomonadati</taxon>
        <taxon>Pseudomonadota</taxon>
        <taxon>Alphaproteobacteria</taxon>
        <taxon>Rhodospirillales</taxon>
        <taxon>Magnetospirillaceae</taxon>
        <taxon>Paramagnetospirillum</taxon>
    </lineage>
</organism>
<gene>
    <name evidence="8" type="ORF">CU669_15340</name>
</gene>
<dbReference type="CDD" id="cd12914">
    <property type="entry name" value="PDC1_DGC_like"/>
    <property type="match status" value="1"/>
</dbReference>
<dbReference type="SMART" id="SM00387">
    <property type="entry name" value="HATPase_c"/>
    <property type="match status" value="1"/>
</dbReference>
<evidence type="ECO:0000256" key="2">
    <source>
        <dbReference type="ARBA" id="ARBA00012438"/>
    </source>
</evidence>
<keyword evidence="6" id="KW-0472">Membrane</keyword>
<evidence type="ECO:0000313" key="9">
    <source>
        <dbReference type="Proteomes" id="UP000251075"/>
    </source>
</evidence>
<dbReference type="PANTHER" id="PTHR43304:SF1">
    <property type="entry name" value="PAC DOMAIN-CONTAINING PROTEIN"/>
    <property type="match status" value="1"/>
</dbReference>
<keyword evidence="5" id="KW-0418">Kinase</keyword>
<keyword evidence="4" id="KW-0808">Transferase</keyword>
<dbReference type="GO" id="GO:0000155">
    <property type="term" value="F:phosphorelay sensor kinase activity"/>
    <property type="evidence" value="ECO:0007669"/>
    <property type="project" value="InterPro"/>
</dbReference>
<dbReference type="SMART" id="SM00388">
    <property type="entry name" value="HisKA"/>
    <property type="match status" value="1"/>
</dbReference>
<dbReference type="InterPro" id="IPR052162">
    <property type="entry name" value="Sensor_kinase/Photoreceptor"/>
</dbReference>
<dbReference type="Gene3D" id="3.30.565.10">
    <property type="entry name" value="Histidine kinase-like ATPase, C-terminal domain"/>
    <property type="match status" value="1"/>
</dbReference>
<dbReference type="InterPro" id="IPR005467">
    <property type="entry name" value="His_kinase_dom"/>
</dbReference>
<evidence type="ECO:0000256" key="5">
    <source>
        <dbReference type="ARBA" id="ARBA00022777"/>
    </source>
</evidence>
<dbReference type="RefSeq" id="WP_112146278.1">
    <property type="nucleotide sequence ID" value="NZ_PGTO01000014.1"/>
</dbReference>
<accession>A0A364NVN5</accession>